<sequence>MDKPILRKIRDYLRENGVYVIKEKRYKIAKALAQVAVENDPSVWSVENIKEQLEKEGKFNSYRNKLSSFSTLPPTEKIKPENQTAVTSIIENFSPSQLSKPHQPSTGRELTDFGKCYTNDMKYGGSDDRFDYKLSIFYDVCNRTQLSEWQWKSAIPIMLKSRALVFYYRTLLPKINTETPFQQIINNIRNNFEGESYKRLIQQQWRKVNIASIIEINPEKSLNEHLETMIETLQDLQLGLDSKYRDDDYLRDKLIQACEGNPAFQNACYRPAPTLEEFINDLRSSVLAHEKSLNLNTTNLFTERRFYKNNQSSISRYNKNGKQNYYNKNNRSENSKKCYICKQVGCWSSKHSDQEREIFKRNLLGKVSNRINQFIIDDNDDNDFMMENNNEIDELSDKELETFISTTETANSEMYKNNENFFTSFGQVNGIELITTLCNNTTFHNITKDSLKPSNDPFTYVVNDSSINAYGQSGRYNKNQFYGILIDTGASLRSTAGYGQYLAYKQLNGTTNNNIELDTSKTGLVNVQFGIGSTSSLGSITIDTPLGLIEFHVVNADIPFLLCLYDMDRLQVKLDNLNNVLLQGDKSFPVVRRFGHIFLLNKVIFKSSECFLSTIELRRLHRRFGHPSADRLYNLLKNSNH</sequence>
<comment type="caution">
    <text evidence="1">The sequence shown here is derived from an EMBL/GenBank/DDBJ whole genome shotgun (WGS) entry which is preliminary data.</text>
</comment>
<name>A0A420I8E3_9PEZI</name>
<gene>
    <name evidence="1" type="ORF">OnM2_001033</name>
</gene>
<dbReference type="EMBL" id="MCFK01000173">
    <property type="protein sequence ID" value="RKF65906.1"/>
    <property type="molecule type" value="Genomic_DNA"/>
</dbReference>
<feature type="non-terminal residue" evidence="1">
    <location>
        <position position="641"/>
    </location>
</feature>
<protein>
    <recommendedName>
        <fullName evidence="3">GAG-pre-integrase domain-containing protein</fullName>
    </recommendedName>
</protein>
<evidence type="ECO:0000313" key="2">
    <source>
        <dbReference type="Proteomes" id="UP000286134"/>
    </source>
</evidence>
<reference evidence="1 2" key="1">
    <citation type="journal article" date="2018" name="BMC Genomics">
        <title>Comparative genome analyses reveal sequence features reflecting distinct modes of host-adaptation between dicot and monocot powdery mildew.</title>
        <authorList>
            <person name="Wu Y."/>
            <person name="Ma X."/>
            <person name="Pan Z."/>
            <person name="Kale S.D."/>
            <person name="Song Y."/>
            <person name="King H."/>
            <person name="Zhang Q."/>
            <person name="Presley C."/>
            <person name="Deng X."/>
            <person name="Wei C.I."/>
            <person name="Xiao S."/>
        </authorList>
    </citation>
    <scope>NUCLEOTIDE SEQUENCE [LARGE SCALE GENOMIC DNA]</scope>
    <source>
        <strain evidence="1">UMSG2</strain>
    </source>
</reference>
<dbReference type="AlphaFoldDB" id="A0A420I8E3"/>
<dbReference type="OrthoDB" id="3600043at2759"/>
<keyword evidence="2" id="KW-1185">Reference proteome</keyword>
<dbReference type="Proteomes" id="UP000286134">
    <property type="component" value="Unassembled WGS sequence"/>
</dbReference>
<accession>A0A420I8E3</accession>
<organism evidence="1 2">
    <name type="scientific">Erysiphe neolycopersici</name>
    <dbReference type="NCBI Taxonomy" id="212602"/>
    <lineage>
        <taxon>Eukaryota</taxon>
        <taxon>Fungi</taxon>
        <taxon>Dikarya</taxon>
        <taxon>Ascomycota</taxon>
        <taxon>Pezizomycotina</taxon>
        <taxon>Leotiomycetes</taxon>
        <taxon>Erysiphales</taxon>
        <taxon>Erysiphaceae</taxon>
        <taxon>Erysiphe</taxon>
    </lineage>
</organism>
<proteinExistence type="predicted"/>
<evidence type="ECO:0000313" key="1">
    <source>
        <dbReference type="EMBL" id="RKF65906.1"/>
    </source>
</evidence>
<evidence type="ECO:0008006" key="3">
    <source>
        <dbReference type="Google" id="ProtNLM"/>
    </source>
</evidence>